<accession>A0ABV9HZ03</accession>
<proteinExistence type="predicted"/>
<organism evidence="2 3">
    <name type="scientific">Dokdonia ponticola</name>
    <dbReference type="NCBI Taxonomy" id="2041041"/>
    <lineage>
        <taxon>Bacteria</taxon>
        <taxon>Pseudomonadati</taxon>
        <taxon>Bacteroidota</taxon>
        <taxon>Flavobacteriia</taxon>
        <taxon>Flavobacteriales</taxon>
        <taxon>Flavobacteriaceae</taxon>
        <taxon>Dokdonia</taxon>
    </lineage>
</organism>
<keyword evidence="3" id="KW-1185">Reference proteome</keyword>
<evidence type="ECO:0000313" key="3">
    <source>
        <dbReference type="Proteomes" id="UP001596043"/>
    </source>
</evidence>
<dbReference type="EMBL" id="JBHSFV010000006">
    <property type="protein sequence ID" value="MFC4634576.1"/>
    <property type="molecule type" value="Genomic_DNA"/>
</dbReference>
<evidence type="ECO:0000313" key="2">
    <source>
        <dbReference type="EMBL" id="MFC4634576.1"/>
    </source>
</evidence>
<dbReference type="Gene3D" id="3.10.310.50">
    <property type="match status" value="1"/>
</dbReference>
<dbReference type="Pfam" id="PF04536">
    <property type="entry name" value="TPM_phosphatase"/>
    <property type="match status" value="1"/>
</dbReference>
<feature type="domain" description="TPM" evidence="1">
    <location>
        <begin position="52"/>
        <end position="175"/>
    </location>
</feature>
<dbReference type="InterPro" id="IPR007621">
    <property type="entry name" value="TPM_dom"/>
</dbReference>
<comment type="caution">
    <text evidence="2">The sequence shown here is derived from an EMBL/GenBank/DDBJ whole genome shotgun (WGS) entry which is preliminary data.</text>
</comment>
<dbReference type="RefSeq" id="WP_379978962.1">
    <property type="nucleotide sequence ID" value="NZ_JBHSFV010000006.1"/>
</dbReference>
<reference evidence="3" key="1">
    <citation type="journal article" date="2019" name="Int. J. Syst. Evol. Microbiol.">
        <title>The Global Catalogue of Microorganisms (GCM) 10K type strain sequencing project: providing services to taxonomists for standard genome sequencing and annotation.</title>
        <authorList>
            <consortium name="The Broad Institute Genomics Platform"/>
            <consortium name="The Broad Institute Genome Sequencing Center for Infectious Disease"/>
            <person name="Wu L."/>
            <person name="Ma J."/>
        </authorList>
    </citation>
    <scope>NUCLEOTIDE SEQUENCE [LARGE SCALE GENOMIC DNA]</scope>
    <source>
        <strain evidence="3">YJ-61-S</strain>
    </source>
</reference>
<dbReference type="PANTHER" id="PTHR30373:SF2">
    <property type="entry name" value="UPF0603 PROTEIN YGCG"/>
    <property type="match status" value="1"/>
</dbReference>
<sequence length="179" mass="20136">MRIGTKLLILILTVSLLSCKGSTQETEKKEPATEFDFSGIKKKTFPESIGIINDYAQILTESQRKELTKTLYDYNIETTRQIVVVTVDRIKPYQNIQQYAVDLGNEWAVGDAEKNNGLTIVVCSQCQQIGIATGLGTELILTDSICKEVIDKTMIPEFKNGKFYNGIKKGVTEFITKWE</sequence>
<dbReference type="PANTHER" id="PTHR30373">
    <property type="entry name" value="UPF0603 PROTEIN YGCG"/>
    <property type="match status" value="1"/>
</dbReference>
<evidence type="ECO:0000259" key="1">
    <source>
        <dbReference type="Pfam" id="PF04536"/>
    </source>
</evidence>
<gene>
    <name evidence="2" type="ORF">ACFO3O_11695</name>
</gene>
<name>A0ABV9HZ03_9FLAO</name>
<protein>
    <submittedName>
        <fullName evidence="2">TPM domain-containing protein</fullName>
    </submittedName>
</protein>
<dbReference type="Proteomes" id="UP001596043">
    <property type="component" value="Unassembled WGS sequence"/>
</dbReference>
<dbReference type="PROSITE" id="PS51257">
    <property type="entry name" value="PROKAR_LIPOPROTEIN"/>
    <property type="match status" value="1"/>
</dbReference>